<gene>
    <name evidence="1" type="ORF">BDV28DRAFT_140064</name>
</gene>
<evidence type="ECO:0000313" key="1">
    <source>
        <dbReference type="EMBL" id="KAE8349966.1"/>
    </source>
</evidence>
<sequence length="71" mass="8001">MAYIRYPPRRRGKNPPHGTIRISFSRSLASNGLCFSVVYMGCVSLSGTPVSRGVPDRRQVARFRRSALWGF</sequence>
<organism evidence="1 2">
    <name type="scientific">Aspergillus coremiiformis</name>
    <dbReference type="NCBI Taxonomy" id="138285"/>
    <lineage>
        <taxon>Eukaryota</taxon>
        <taxon>Fungi</taxon>
        <taxon>Dikarya</taxon>
        <taxon>Ascomycota</taxon>
        <taxon>Pezizomycotina</taxon>
        <taxon>Eurotiomycetes</taxon>
        <taxon>Eurotiomycetidae</taxon>
        <taxon>Eurotiales</taxon>
        <taxon>Aspergillaceae</taxon>
        <taxon>Aspergillus</taxon>
        <taxon>Aspergillus subgen. Circumdati</taxon>
    </lineage>
</organism>
<dbReference type="EMBL" id="ML739258">
    <property type="protein sequence ID" value="KAE8349966.1"/>
    <property type="molecule type" value="Genomic_DNA"/>
</dbReference>
<name>A0A5N6YZ46_9EURO</name>
<dbReference type="Proteomes" id="UP000327118">
    <property type="component" value="Unassembled WGS sequence"/>
</dbReference>
<proteinExistence type="predicted"/>
<keyword evidence="2" id="KW-1185">Reference proteome</keyword>
<dbReference type="AlphaFoldDB" id="A0A5N6YZ46"/>
<protein>
    <submittedName>
        <fullName evidence="1">Uncharacterized protein</fullName>
    </submittedName>
</protein>
<evidence type="ECO:0000313" key="2">
    <source>
        <dbReference type="Proteomes" id="UP000327118"/>
    </source>
</evidence>
<reference evidence="2" key="1">
    <citation type="submission" date="2019-04" db="EMBL/GenBank/DDBJ databases">
        <title>Friends and foes A comparative genomics studyof 23 Aspergillus species from section Flavi.</title>
        <authorList>
            <consortium name="DOE Joint Genome Institute"/>
            <person name="Kjaerbolling I."/>
            <person name="Vesth T."/>
            <person name="Frisvad J.C."/>
            <person name="Nybo J.L."/>
            <person name="Theobald S."/>
            <person name="Kildgaard S."/>
            <person name="Isbrandt T."/>
            <person name="Kuo A."/>
            <person name="Sato A."/>
            <person name="Lyhne E.K."/>
            <person name="Kogle M.E."/>
            <person name="Wiebenga A."/>
            <person name="Kun R.S."/>
            <person name="Lubbers R.J."/>
            <person name="Makela M.R."/>
            <person name="Barry K."/>
            <person name="Chovatia M."/>
            <person name="Clum A."/>
            <person name="Daum C."/>
            <person name="Haridas S."/>
            <person name="He G."/>
            <person name="LaButti K."/>
            <person name="Lipzen A."/>
            <person name="Mondo S."/>
            <person name="Riley R."/>
            <person name="Salamov A."/>
            <person name="Simmons B.A."/>
            <person name="Magnuson J.K."/>
            <person name="Henrissat B."/>
            <person name="Mortensen U.H."/>
            <person name="Larsen T.O."/>
            <person name="Devries R.P."/>
            <person name="Grigoriev I.V."/>
            <person name="Machida M."/>
            <person name="Baker S.E."/>
            <person name="Andersen M.R."/>
        </authorList>
    </citation>
    <scope>NUCLEOTIDE SEQUENCE [LARGE SCALE GENOMIC DNA]</scope>
    <source>
        <strain evidence="2">CBS 553.77</strain>
    </source>
</reference>
<accession>A0A5N6YZ46</accession>